<dbReference type="AlphaFoldDB" id="A0A5R9AIV3"/>
<evidence type="ECO:0000313" key="2">
    <source>
        <dbReference type="Proteomes" id="UP000307510"/>
    </source>
</evidence>
<protein>
    <submittedName>
        <fullName evidence="1">Uncharacterized protein</fullName>
    </submittedName>
</protein>
<reference evidence="2" key="2">
    <citation type="submission" date="2019-06" db="EMBL/GenBank/DDBJ databases">
        <title>AzeR, a transcriptional regulator that responds to azelaic acid in Pseudomonas nitroreducens.</title>
        <authorList>
            <person name="Bez C."/>
            <person name="Javvadi S.G."/>
            <person name="Bertani I."/>
            <person name="Devescovi G."/>
            <person name="Studholme D.J."/>
            <person name="Geller A."/>
            <person name="Levy A."/>
            <person name="Venturi V."/>
        </authorList>
    </citation>
    <scope>NUCLEOTIDE SEQUENCE [LARGE SCALE GENOMIC DNA]</scope>
    <source>
        <strain evidence="2">DSM 9128</strain>
    </source>
</reference>
<gene>
    <name evidence="1" type="ORF">FEA48_02610</name>
</gene>
<dbReference type="RefSeq" id="WP_138212401.1">
    <property type="nucleotide sequence ID" value="NZ_VASG01000001.1"/>
</dbReference>
<organism evidence="1 2">
    <name type="scientific">Pseudomonas nitroreducens</name>
    <dbReference type="NCBI Taxonomy" id="46680"/>
    <lineage>
        <taxon>Bacteria</taxon>
        <taxon>Pseudomonadati</taxon>
        <taxon>Pseudomonadota</taxon>
        <taxon>Gammaproteobacteria</taxon>
        <taxon>Pseudomonadales</taxon>
        <taxon>Pseudomonadaceae</taxon>
        <taxon>Pseudomonas</taxon>
    </lineage>
</organism>
<accession>A0A5R9AIV3</accession>
<name>A0A5R9AIV3_PSENT</name>
<dbReference type="Proteomes" id="UP000307510">
    <property type="component" value="Unassembled WGS sequence"/>
</dbReference>
<reference evidence="1 2" key="1">
    <citation type="submission" date="2019-05" db="EMBL/GenBank/DDBJ databases">
        <authorList>
            <person name="Moore K."/>
            <person name="O'Neill P."/>
            <person name="Farbos A."/>
            <person name="Studholme D.J."/>
        </authorList>
    </citation>
    <scope>NUCLEOTIDE SEQUENCE [LARGE SCALE GENOMIC DNA]</scope>
    <source>
        <strain evidence="1 2">DSM 9128</strain>
    </source>
</reference>
<sequence length="97" mass="10822">MHFEIRRMRRYGKSLGRAGLDKAPALRGDVWVRMASTSPLNRPTLIAEILKTIPGEPILPTLHDVQIHGMATNALVITGIEFIDGVAYSQSWHCRVT</sequence>
<dbReference type="EMBL" id="VASG01000001">
    <property type="protein sequence ID" value="TLP78104.1"/>
    <property type="molecule type" value="Genomic_DNA"/>
</dbReference>
<comment type="caution">
    <text evidence="1">The sequence shown here is derived from an EMBL/GenBank/DDBJ whole genome shotgun (WGS) entry which is preliminary data.</text>
</comment>
<proteinExistence type="predicted"/>
<evidence type="ECO:0000313" key="1">
    <source>
        <dbReference type="EMBL" id="TLP78104.1"/>
    </source>
</evidence>